<dbReference type="OrthoDB" id="3828405at2759"/>
<organism evidence="1 2">
    <name type="scientific">Hortaea werneckii</name>
    <name type="common">Black yeast</name>
    <name type="synonym">Cladosporium werneckii</name>
    <dbReference type="NCBI Taxonomy" id="91943"/>
    <lineage>
        <taxon>Eukaryota</taxon>
        <taxon>Fungi</taxon>
        <taxon>Dikarya</taxon>
        <taxon>Ascomycota</taxon>
        <taxon>Pezizomycotina</taxon>
        <taxon>Dothideomycetes</taxon>
        <taxon>Dothideomycetidae</taxon>
        <taxon>Mycosphaerellales</taxon>
        <taxon>Teratosphaeriaceae</taxon>
        <taxon>Hortaea</taxon>
    </lineage>
</organism>
<evidence type="ECO:0000313" key="1">
    <source>
        <dbReference type="EMBL" id="RMY89330.1"/>
    </source>
</evidence>
<dbReference type="Proteomes" id="UP000268823">
    <property type="component" value="Unassembled WGS sequence"/>
</dbReference>
<accession>A0A3M7FK91</accession>
<protein>
    <submittedName>
        <fullName evidence="1">Uncharacterized protein</fullName>
    </submittedName>
</protein>
<evidence type="ECO:0000313" key="2">
    <source>
        <dbReference type="Proteomes" id="UP000268823"/>
    </source>
</evidence>
<dbReference type="VEuPathDB" id="FungiDB:BTJ68_10666"/>
<gene>
    <name evidence="1" type="ORF">D0861_04303</name>
</gene>
<comment type="caution">
    <text evidence="1">The sequence shown here is derived from an EMBL/GenBank/DDBJ whole genome shotgun (WGS) entry which is preliminary data.</text>
</comment>
<name>A0A3M7FK91_HORWE</name>
<proteinExistence type="predicted"/>
<reference evidence="1 2" key="1">
    <citation type="journal article" date="2018" name="BMC Genomics">
        <title>Genomic evidence for intraspecific hybridization in a clonal and extremely halotolerant yeast.</title>
        <authorList>
            <person name="Gostincar C."/>
            <person name="Stajich J.E."/>
            <person name="Zupancic J."/>
            <person name="Zalar P."/>
            <person name="Gunde-Cimerman N."/>
        </authorList>
    </citation>
    <scope>NUCLEOTIDE SEQUENCE [LARGE SCALE GENOMIC DNA]</scope>
    <source>
        <strain evidence="1 2">EXF-2788</strain>
    </source>
</reference>
<dbReference type="AlphaFoldDB" id="A0A3M7FK91"/>
<dbReference type="EMBL" id="QWIR01000066">
    <property type="protein sequence ID" value="RMY89330.1"/>
    <property type="molecule type" value="Genomic_DNA"/>
</dbReference>
<sequence length="186" mass="19743">MGISDAGLTIMTSIKDGKALCTFSRSLTQYSTVQTTQSFSQSMRVPAKMCAGPLLLATLLAILLPTISAQDPAELCGAKSPSTIHAIDTLCGDNHIYVGDNVAIHQVFGDPGEPTQLEIYGDCSPAEYVPRDICKRQFHDICVGGNEHGSGVAKFGWHEVKCQTWIIMNDPTPPLPTAGMPGAPPG</sequence>